<proteinExistence type="predicted"/>
<dbReference type="AlphaFoldDB" id="A0A1F5HC13"/>
<feature type="region of interest" description="Disordered" evidence="1">
    <location>
        <begin position="470"/>
        <end position="492"/>
    </location>
</feature>
<name>A0A1F5HC13_9BACT</name>
<evidence type="ECO:0000313" key="2">
    <source>
        <dbReference type="EMBL" id="OGE01610.1"/>
    </source>
</evidence>
<dbReference type="Proteomes" id="UP000176751">
    <property type="component" value="Unassembled WGS sequence"/>
</dbReference>
<evidence type="ECO:0008006" key="4">
    <source>
        <dbReference type="Google" id="ProtNLM"/>
    </source>
</evidence>
<evidence type="ECO:0000256" key="1">
    <source>
        <dbReference type="SAM" id="MobiDB-lite"/>
    </source>
</evidence>
<comment type="caution">
    <text evidence="2">The sequence shown here is derived from an EMBL/GenBank/DDBJ whole genome shotgun (WGS) entry which is preliminary data.</text>
</comment>
<sequence length="492" mass="57039">MASRPEQFRDRGPIVFKDRGIIPSIFRRREQKGPEYELYELSDEAIEVLRDAYVMEGPHRKLVDFDLVPVSPRDRRALERRKKWHQGPPTKREWTEIVGSIDELRSRAERIILPRNGKTAALQLQREFLLAELIAHSTFYRGKTNQEFPFEEFISLTQGIRPQMIEESTLMAQIDSITKGFGAIDSESIERYRREHLVSEETLPDKMRDYVATYLGTVSDFLGKKITPELDIEAVKEDDYWIDWIDGDHERFSLKINTHPVRHASRWTEGKVEAMAAHEIAGHAAQMESWKNAIDRGELLRVLGLTSVHYPGQIPIEGFAQTVHLFVPSLHRHFSEHTESELELEGLRQMIYNNIHIMVNTTGSTDEEMIAYMHRFLPAEPEDEIRNQIQERRDDPVKRTYLYAYGIGFRLHQWYAGNLTIEGKRELLRFIFSQSTTPEQEYHYFLQLVSDRSGRYGSIRAPFSDSQTLPSFIDNSSPSSYTLPHGAAGETA</sequence>
<protein>
    <recommendedName>
        <fullName evidence="4">DUF1704 domain-containing protein</fullName>
    </recommendedName>
</protein>
<accession>A0A1F5HC13</accession>
<feature type="compositionally biased region" description="Polar residues" evidence="1">
    <location>
        <begin position="470"/>
        <end position="482"/>
    </location>
</feature>
<dbReference type="EMBL" id="MFCA01000025">
    <property type="protein sequence ID" value="OGE01610.1"/>
    <property type="molecule type" value="Genomic_DNA"/>
</dbReference>
<gene>
    <name evidence="2" type="ORF">A2196_01850</name>
</gene>
<organism evidence="2 3">
    <name type="scientific">Candidatus Curtissbacteria bacterium RIFOXYA1_FULL_41_14</name>
    <dbReference type="NCBI Taxonomy" id="1797737"/>
    <lineage>
        <taxon>Bacteria</taxon>
        <taxon>Candidatus Curtissiibacteriota</taxon>
    </lineage>
</organism>
<dbReference type="STRING" id="1797737.A2196_01850"/>
<reference evidence="2 3" key="1">
    <citation type="journal article" date="2016" name="Nat. Commun.">
        <title>Thousands of microbial genomes shed light on interconnected biogeochemical processes in an aquifer system.</title>
        <authorList>
            <person name="Anantharaman K."/>
            <person name="Brown C.T."/>
            <person name="Hug L.A."/>
            <person name="Sharon I."/>
            <person name="Castelle C.J."/>
            <person name="Probst A.J."/>
            <person name="Thomas B.C."/>
            <person name="Singh A."/>
            <person name="Wilkins M.J."/>
            <person name="Karaoz U."/>
            <person name="Brodie E.L."/>
            <person name="Williams K.H."/>
            <person name="Hubbard S.S."/>
            <person name="Banfield J.F."/>
        </authorList>
    </citation>
    <scope>NUCLEOTIDE SEQUENCE [LARGE SCALE GENOMIC DNA]</scope>
</reference>
<evidence type="ECO:0000313" key="3">
    <source>
        <dbReference type="Proteomes" id="UP000176751"/>
    </source>
</evidence>